<dbReference type="Pfam" id="PF00583">
    <property type="entry name" value="Acetyltransf_1"/>
    <property type="match status" value="1"/>
</dbReference>
<dbReference type="Gene3D" id="3.40.630.30">
    <property type="match status" value="1"/>
</dbReference>
<dbReference type="Proteomes" id="UP001341444">
    <property type="component" value="Unassembled WGS sequence"/>
</dbReference>
<dbReference type="InterPro" id="IPR050276">
    <property type="entry name" value="MshD_Acetyltransferase"/>
</dbReference>
<comment type="caution">
    <text evidence="2">The sequence shown here is derived from an EMBL/GenBank/DDBJ whole genome shotgun (WGS) entry which is preliminary data.</text>
</comment>
<name>A0ABU6MN48_9BACI</name>
<accession>A0ABU6MN48</accession>
<dbReference type="PROSITE" id="PS51186">
    <property type="entry name" value="GNAT"/>
    <property type="match status" value="1"/>
</dbReference>
<reference evidence="2 3" key="1">
    <citation type="submission" date="2023-03" db="EMBL/GenBank/DDBJ databases">
        <title>Bacillus Genome Sequencing.</title>
        <authorList>
            <person name="Dunlap C."/>
        </authorList>
    </citation>
    <scope>NUCLEOTIDE SEQUENCE [LARGE SCALE GENOMIC DNA]</scope>
    <source>
        <strain evidence="2 3">B-23453</strain>
    </source>
</reference>
<keyword evidence="3" id="KW-1185">Reference proteome</keyword>
<evidence type="ECO:0000313" key="3">
    <source>
        <dbReference type="Proteomes" id="UP001341444"/>
    </source>
</evidence>
<evidence type="ECO:0000313" key="2">
    <source>
        <dbReference type="EMBL" id="MED1204617.1"/>
    </source>
</evidence>
<dbReference type="InterPro" id="IPR000182">
    <property type="entry name" value="GNAT_dom"/>
</dbReference>
<feature type="domain" description="N-acetyltransferase" evidence="1">
    <location>
        <begin position="3"/>
        <end position="152"/>
    </location>
</feature>
<protein>
    <submittedName>
        <fullName evidence="2">GNAT family N-acetyltransferase</fullName>
    </submittedName>
</protein>
<dbReference type="RefSeq" id="WP_066268191.1">
    <property type="nucleotide sequence ID" value="NZ_JARMAB010000025.1"/>
</dbReference>
<proteinExistence type="predicted"/>
<dbReference type="CDD" id="cd04301">
    <property type="entry name" value="NAT_SF"/>
    <property type="match status" value="1"/>
</dbReference>
<dbReference type="InterPro" id="IPR016181">
    <property type="entry name" value="Acyl_CoA_acyltransferase"/>
</dbReference>
<dbReference type="SUPFAM" id="SSF55729">
    <property type="entry name" value="Acyl-CoA N-acyltransferases (Nat)"/>
    <property type="match status" value="1"/>
</dbReference>
<dbReference type="PANTHER" id="PTHR43617:SF34">
    <property type="entry name" value="PUTATIVE-RELATED"/>
    <property type="match status" value="1"/>
</dbReference>
<dbReference type="EMBL" id="JARMAB010000025">
    <property type="protein sequence ID" value="MED1204617.1"/>
    <property type="molecule type" value="Genomic_DNA"/>
</dbReference>
<organism evidence="2 3">
    <name type="scientific">Heyndrickxia acidicola</name>
    <dbReference type="NCBI Taxonomy" id="209389"/>
    <lineage>
        <taxon>Bacteria</taxon>
        <taxon>Bacillati</taxon>
        <taxon>Bacillota</taxon>
        <taxon>Bacilli</taxon>
        <taxon>Bacillales</taxon>
        <taxon>Bacillaceae</taxon>
        <taxon>Heyndrickxia</taxon>
    </lineage>
</organism>
<evidence type="ECO:0000259" key="1">
    <source>
        <dbReference type="PROSITE" id="PS51186"/>
    </source>
</evidence>
<dbReference type="PANTHER" id="PTHR43617">
    <property type="entry name" value="L-AMINO ACID N-ACETYLTRANSFERASE"/>
    <property type="match status" value="1"/>
</dbReference>
<sequence length="152" mass="17250">MGISLVPVSRENWEEALSLEVLEEQKPFVPSVAVSLAKVYIKPDGENVQYLPFAVYASNQMAGFIMHAFVEQTDDMYWMNGFLIDRRFQGKGYGKAAINAMIHWIQKQFPQCRAIQLTVHPDNQTAKGLYRSIGFVQTGEKMGEEEVMKLSV</sequence>
<gene>
    <name evidence="2" type="ORF">P4T90_16345</name>
</gene>